<dbReference type="SUPFAM" id="SSF53067">
    <property type="entry name" value="Actin-like ATPase domain"/>
    <property type="match status" value="1"/>
</dbReference>
<reference evidence="1 2" key="1">
    <citation type="submission" date="2019-11" db="EMBL/GenBank/DDBJ databases">
        <authorList>
            <person name="Cao P."/>
        </authorList>
    </citation>
    <scope>NUCLEOTIDE SEQUENCE [LARGE SCALE GENOMIC DNA]</scope>
    <source>
        <strain evidence="1 2">NEAU-AAG5</strain>
    </source>
</reference>
<dbReference type="Gene3D" id="3.90.640.10">
    <property type="entry name" value="Actin, Chain A, domain 4"/>
    <property type="match status" value="1"/>
</dbReference>
<dbReference type="Proteomes" id="UP000432015">
    <property type="component" value="Unassembled WGS sequence"/>
</dbReference>
<dbReference type="AlphaFoldDB" id="A0A7K1KT26"/>
<evidence type="ECO:0008006" key="3">
    <source>
        <dbReference type="Google" id="ProtNLM"/>
    </source>
</evidence>
<dbReference type="InterPro" id="IPR043129">
    <property type="entry name" value="ATPase_NBD"/>
</dbReference>
<dbReference type="EMBL" id="WOFH01000001">
    <property type="protein sequence ID" value="MUN35341.1"/>
    <property type="molecule type" value="Genomic_DNA"/>
</dbReference>
<sequence>MTGPVAVALDVGTATTRIALSQRSGVPVVESRPTPRGDLAIFLSKLLESGRKRAPGTIGRTTVTVPESWLDGTPYGIRAYERLRWTLLEELGWPDVAWLSQAACVAADALARAGRPAEGSVLVCDLGARTTGAALCEAAGGTLRVTSVAVAEGGGRAFDTAVAASAPSLPVSAAPAASSATAVGPTAGFAELFEGARARHGRRAAVVLPRAWSHPRYRDAPVYRVGDADVTAGTLISAFSATATALRSVVARALAGSAPPRAIAVSGKFGVFPLVSRVLMDELAPPEPPMVLGPAAAVRGALRIAAGGMAVAGPERPSVVLPLHRLRHGLLEVREVPLDPSAEFAVQDGYAVLVEVPAEGPKLFAVKVDGRDVPVRLPGLAPGHYRVGLRPSHACPGVLVLAPAAGGEPRHYPIDPDGTGER</sequence>
<proteinExistence type="predicted"/>
<protein>
    <recommendedName>
        <fullName evidence="3">Hsp70 family protein</fullName>
    </recommendedName>
</protein>
<name>A0A7K1KT26_9ACTN</name>
<dbReference type="RefSeq" id="WP_156214298.1">
    <property type="nucleotide sequence ID" value="NZ_WOFH01000001.1"/>
</dbReference>
<keyword evidence="2" id="KW-1185">Reference proteome</keyword>
<comment type="caution">
    <text evidence="1">The sequence shown here is derived from an EMBL/GenBank/DDBJ whole genome shotgun (WGS) entry which is preliminary data.</text>
</comment>
<organism evidence="1 2">
    <name type="scientific">Actinomadura litoris</name>
    <dbReference type="NCBI Taxonomy" id="2678616"/>
    <lineage>
        <taxon>Bacteria</taxon>
        <taxon>Bacillati</taxon>
        <taxon>Actinomycetota</taxon>
        <taxon>Actinomycetes</taxon>
        <taxon>Streptosporangiales</taxon>
        <taxon>Thermomonosporaceae</taxon>
        <taxon>Actinomadura</taxon>
    </lineage>
</organism>
<accession>A0A7K1KT26</accession>
<evidence type="ECO:0000313" key="1">
    <source>
        <dbReference type="EMBL" id="MUN35341.1"/>
    </source>
</evidence>
<gene>
    <name evidence="1" type="ORF">GNZ18_01800</name>
</gene>
<evidence type="ECO:0000313" key="2">
    <source>
        <dbReference type="Proteomes" id="UP000432015"/>
    </source>
</evidence>
<dbReference type="Gene3D" id="3.30.420.40">
    <property type="match status" value="2"/>
</dbReference>